<dbReference type="GO" id="GO:0043531">
    <property type="term" value="F:ADP binding"/>
    <property type="evidence" value="ECO:0007669"/>
    <property type="project" value="InterPro"/>
</dbReference>
<dbReference type="PANTHER" id="PTHR11017:SF385">
    <property type="entry name" value="DISEASE RESISTANCE PROTEIN (TIR-NBS-LRR CLASS)-RELATED"/>
    <property type="match status" value="1"/>
</dbReference>
<dbReference type="InterPro" id="IPR032675">
    <property type="entry name" value="LRR_dom_sf"/>
</dbReference>
<dbReference type="InterPro" id="IPR000157">
    <property type="entry name" value="TIR_dom"/>
</dbReference>
<organism evidence="4 5">
    <name type="scientific">Ceratodon purpureus</name>
    <name type="common">Fire moss</name>
    <name type="synonym">Dicranum purpureum</name>
    <dbReference type="NCBI Taxonomy" id="3225"/>
    <lineage>
        <taxon>Eukaryota</taxon>
        <taxon>Viridiplantae</taxon>
        <taxon>Streptophyta</taxon>
        <taxon>Embryophyta</taxon>
        <taxon>Bryophyta</taxon>
        <taxon>Bryophytina</taxon>
        <taxon>Bryopsida</taxon>
        <taxon>Dicranidae</taxon>
        <taxon>Pseudoditrichales</taxon>
        <taxon>Ditrichaceae</taxon>
        <taxon>Ceratodon</taxon>
    </lineage>
</organism>
<comment type="caution">
    <text evidence="4">The sequence shown here is derived from an EMBL/GenBank/DDBJ whole genome shotgun (WGS) entry which is preliminary data.</text>
</comment>
<dbReference type="Pfam" id="PF01582">
    <property type="entry name" value="TIR"/>
    <property type="match status" value="1"/>
</dbReference>
<dbReference type="Gene3D" id="1.10.8.430">
    <property type="entry name" value="Helical domain of apoptotic protease-activating factors"/>
    <property type="match status" value="1"/>
</dbReference>
<dbReference type="Gene3D" id="3.80.10.10">
    <property type="entry name" value="Ribonuclease Inhibitor"/>
    <property type="match status" value="2"/>
</dbReference>
<dbReference type="InterPro" id="IPR055414">
    <property type="entry name" value="LRR_R13L4/SHOC2-like"/>
</dbReference>
<dbReference type="PROSITE" id="PS50104">
    <property type="entry name" value="TIR"/>
    <property type="match status" value="1"/>
</dbReference>
<keyword evidence="2" id="KW-0677">Repeat</keyword>
<accession>A0A8T0HE76</accession>
<dbReference type="InterPro" id="IPR035897">
    <property type="entry name" value="Toll_tir_struct_dom_sf"/>
</dbReference>
<evidence type="ECO:0000313" key="5">
    <source>
        <dbReference type="Proteomes" id="UP000822688"/>
    </source>
</evidence>
<dbReference type="AlphaFoldDB" id="A0A8T0HE76"/>
<sequence length="1080" mass="122068">MISIPSTSAAGSRHPKYEIFINHRGTDVKLNFVAHLADALRERHYNPFVDKYDLEKGGMALAEIQAALEGASVQLAVFSPGYAGSEYCLDELVDMLECCKRDEGNVMLVPIFFGVLPEDLERPDDGAFKVAFQKHESSAVCDNRIRAWKKALMEATQRTGFDLRHEAGDENVLMHKIICRVESILSARVDKKQLLSFHVGLETVFASATRELEKMTDKVGALGIWGMGGIGKTTLAKVLYNHYSERFGFHIFLNGGGQVENMDKGWFQKVNGRKVLIVVDDISSEAEFSKLVPSLRNLAKGSCLILTSREHRVMKSIMRDAQASCLLEMEVLSPEDSYKLFCYHAFESREHPKKSDDFFPLSKKVVDGCNGLPLALEIIGKHLFEKDKMVWTEASEILKISPGISRILRISYDGLSDSEKMMFLDVSCQMAGLLEDDAIDIWKSCGEHCWPPECLTSKIVHDSLSILKDKALVKVDGNSRLFVGHDLLQDLGRELAGRDPVSGRMRQLGRHSHLWDWRLAERVLNTGKGTQEIRGLSLVGVESDKVFDASKFDKLTEIHLLQLSRARIEGDFSKWSTNIRWLDWTRSSLVEVPCGLHILYLTHLDLSHSWKLTRLWSQDDNAQVPRFLKVLNLLHCISLKEIPENIKFLTMLKRLNLGHCSNLKTLPSSIGQLTALENLDLTNCKLENLPRGIVDLCSLKIFRVDWCYKLTTLPKDFGNLVGLVTFSAESTGLSCLPDSFSKLSLLEEMSLKDCYGFLELPSSVKGLLKLRLLNLCGTALKKLPTDFGDLEHLEELNLQLCKNLVDLPKNFGSLKSLRFLDFGRCRTLQTLCSNFGQLVSLVTLDLTNCQVRDEDVLQSFGGLCCLSTLVMQGSHLTQLPEDFKNLTTLVHLDMRQSLALVVVGSLPTSLEVLDLRDCPSLKGVLVVEHLIKLKRLVLRNCHGLTAIRGLEHMQPLEEINVSGCWNLEAIDDDNVAKSNVKKYNCDRNASHQRKSFKVWKKGPISEGRQEIDIDIAFAGLQERDMLEQESLEQEFWNREVRNRKVRNRKIRNRKVRNRKVCSTEGWTLAKTSKQPSRHWC</sequence>
<evidence type="ECO:0000313" key="4">
    <source>
        <dbReference type="EMBL" id="KAG0568439.1"/>
    </source>
</evidence>
<keyword evidence="5" id="KW-1185">Reference proteome</keyword>
<dbReference type="InterPro" id="IPR027417">
    <property type="entry name" value="P-loop_NTPase"/>
</dbReference>
<dbReference type="GO" id="GO:0006952">
    <property type="term" value="P:defense response"/>
    <property type="evidence" value="ECO:0007669"/>
    <property type="project" value="UniProtKB-KW"/>
</dbReference>
<dbReference type="PANTHER" id="PTHR11017">
    <property type="entry name" value="LEUCINE-RICH REPEAT-CONTAINING PROTEIN"/>
    <property type="match status" value="1"/>
</dbReference>
<dbReference type="SMART" id="SM00369">
    <property type="entry name" value="LRR_TYP"/>
    <property type="match status" value="3"/>
</dbReference>
<protein>
    <recommendedName>
        <fullName evidence="3">TIR domain-containing protein</fullName>
    </recommendedName>
</protein>
<dbReference type="InterPro" id="IPR042197">
    <property type="entry name" value="Apaf_helical"/>
</dbReference>
<name>A0A8T0HE76_CERPU</name>
<dbReference type="InterPro" id="IPR003591">
    <property type="entry name" value="Leu-rich_rpt_typical-subtyp"/>
</dbReference>
<dbReference type="SUPFAM" id="SSF52058">
    <property type="entry name" value="L domain-like"/>
    <property type="match status" value="2"/>
</dbReference>
<dbReference type="EMBL" id="CM026427">
    <property type="protein sequence ID" value="KAG0568439.1"/>
    <property type="molecule type" value="Genomic_DNA"/>
</dbReference>
<dbReference type="PRINTS" id="PR00364">
    <property type="entry name" value="DISEASERSIST"/>
</dbReference>
<feature type="domain" description="TIR" evidence="3">
    <location>
        <begin position="15"/>
        <end position="185"/>
    </location>
</feature>
<dbReference type="Pfam" id="PF00931">
    <property type="entry name" value="NB-ARC"/>
    <property type="match status" value="1"/>
</dbReference>
<dbReference type="GO" id="GO:0051707">
    <property type="term" value="P:response to other organism"/>
    <property type="evidence" value="ECO:0007669"/>
    <property type="project" value="UniProtKB-ARBA"/>
</dbReference>
<gene>
    <name evidence="4" type="ORF">KC19_6G019900</name>
</gene>
<dbReference type="Gene3D" id="3.40.50.300">
    <property type="entry name" value="P-loop containing nucleotide triphosphate hydrolases"/>
    <property type="match status" value="1"/>
</dbReference>
<dbReference type="SMART" id="SM00255">
    <property type="entry name" value="TIR"/>
    <property type="match status" value="1"/>
</dbReference>
<dbReference type="GO" id="GO:0007165">
    <property type="term" value="P:signal transduction"/>
    <property type="evidence" value="ECO:0007669"/>
    <property type="project" value="InterPro"/>
</dbReference>
<dbReference type="Proteomes" id="UP000822688">
    <property type="component" value="Chromosome 6"/>
</dbReference>
<dbReference type="Pfam" id="PF23598">
    <property type="entry name" value="LRR_14"/>
    <property type="match status" value="1"/>
</dbReference>
<dbReference type="SUPFAM" id="SSF52540">
    <property type="entry name" value="P-loop containing nucleoside triphosphate hydrolases"/>
    <property type="match status" value="1"/>
</dbReference>
<dbReference type="Gene3D" id="3.40.50.10140">
    <property type="entry name" value="Toll/interleukin-1 receptor homology (TIR) domain"/>
    <property type="match status" value="1"/>
</dbReference>
<evidence type="ECO:0000259" key="3">
    <source>
        <dbReference type="PROSITE" id="PS50104"/>
    </source>
</evidence>
<dbReference type="InterPro" id="IPR002182">
    <property type="entry name" value="NB-ARC"/>
</dbReference>
<dbReference type="InterPro" id="IPR044974">
    <property type="entry name" value="Disease_R_plants"/>
</dbReference>
<keyword evidence="1" id="KW-0433">Leucine-rich repeat</keyword>
<evidence type="ECO:0000256" key="1">
    <source>
        <dbReference type="ARBA" id="ARBA00022614"/>
    </source>
</evidence>
<proteinExistence type="predicted"/>
<dbReference type="SUPFAM" id="SSF52200">
    <property type="entry name" value="Toll/Interleukin receptor TIR domain"/>
    <property type="match status" value="1"/>
</dbReference>
<reference evidence="4 5" key="1">
    <citation type="submission" date="2020-06" db="EMBL/GenBank/DDBJ databases">
        <title>WGS assembly of Ceratodon purpureus strain R40.</title>
        <authorList>
            <person name="Carey S.B."/>
            <person name="Jenkins J."/>
            <person name="Shu S."/>
            <person name="Lovell J.T."/>
            <person name="Sreedasyam A."/>
            <person name="Maumus F."/>
            <person name="Tiley G.P."/>
            <person name="Fernandez-Pozo N."/>
            <person name="Barry K."/>
            <person name="Chen C."/>
            <person name="Wang M."/>
            <person name="Lipzen A."/>
            <person name="Daum C."/>
            <person name="Saski C.A."/>
            <person name="Payton A.C."/>
            <person name="Mcbreen J.C."/>
            <person name="Conrad R.E."/>
            <person name="Kollar L.M."/>
            <person name="Olsson S."/>
            <person name="Huttunen S."/>
            <person name="Landis J.B."/>
            <person name="Wickett N.J."/>
            <person name="Johnson M.G."/>
            <person name="Rensing S.A."/>
            <person name="Grimwood J."/>
            <person name="Schmutz J."/>
            <person name="Mcdaniel S.F."/>
        </authorList>
    </citation>
    <scope>NUCLEOTIDE SEQUENCE [LARGE SCALE GENOMIC DNA]</scope>
    <source>
        <strain evidence="4 5">R40</strain>
    </source>
</reference>
<evidence type="ECO:0000256" key="2">
    <source>
        <dbReference type="ARBA" id="ARBA00022737"/>
    </source>
</evidence>